<dbReference type="EMBL" id="AGWL01000008">
    <property type="protein sequence ID" value="EKU94647.1"/>
    <property type="molecule type" value="Genomic_DNA"/>
</dbReference>
<dbReference type="Gene3D" id="3.40.1440.60">
    <property type="entry name" value="PriA, 3(prime) DNA-binding domain"/>
    <property type="match status" value="1"/>
</dbReference>
<evidence type="ECO:0000313" key="7">
    <source>
        <dbReference type="Proteomes" id="UP000009888"/>
    </source>
</evidence>
<evidence type="ECO:0000256" key="4">
    <source>
        <dbReference type="SAM" id="MobiDB-lite"/>
    </source>
</evidence>
<accession>K9EUH5</accession>
<reference evidence="6 7" key="1">
    <citation type="submission" date="2012-09" db="EMBL/GenBank/DDBJ databases">
        <title>The Genome Sequence of Actinobaculum massiliae ACS-171-V-COL2.</title>
        <authorList>
            <consortium name="The Broad Institute Genome Sequencing Platform"/>
            <person name="Earl A."/>
            <person name="Ward D."/>
            <person name="Feldgarden M."/>
            <person name="Gevers D."/>
            <person name="Saerens B."/>
            <person name="Vaneechoutte M."/>
            <person name="Walker B."/>
            <person name="Young S.K."/>
            <person name="Zeng Q."/>
            <person name="Gargeya S."/>
            <person name="Fitzgerald M."/>
            <person name="Haas B."/>
            <person name="Abouelleil A."/>
            <person name="Alvarado L."/>
            <person name="Arachchi H.M."/>
            <person name="Berlin A."/>
            <person name="Chapman S.B."/>
            <person name="Goldberg J."/>
            <person name="Griggs A."/>
            <person name="Gujja S."/>
            <person name="Hansen M."/>
            <person name="Howarth C."/>
            <person name="Imamovic A."/>
            <person name="Larimer J."/>
            <person name="McCowen C."/>
            <person name="Montmayeur A."/>
            <person name="Murphy C."/>
            <person name="Neiman D."/>
            <person name="Pearson M."/>
            <person name="Priest M."/>
            <person name="Roberts A."/>
            <person name="Saif S."/>
            <person name="Shea T."/>
            <person name="Sisk P."/>
            <person name="Sykes S."/>
            <person name="Wortman J."/>
            <person name="Nusbaum C."/>
            <person name="Birren B."/>
        </authorList>
    </citation>
    <scope>NUCLEOTIDE SEQUENCE [LARGE SCALE GENOMIC DNA]</scope>
    <source>
        <strain evidence="7">ACS-171-V-Col2</strain>
    </source>
</reference>
<dbReference type="RefSeq" id="WP_007001799.1">
    <property type="nucleotide sequence ID" value="NZ_JH992956.1"/>
</dbReference>
<dbReference type="SUPFAM" id="SSF52540">
    <property type="entry name" value="P-loop containing nucleoside triphosphate hydrolases"/>
    <property type="match status" value="1"/>
</dbReference>
<protein>
    <recommendedName>
        <fullName evidence="5">Primosomal protein N' 3' DNA-binding domain-containing protein</fullName>
    </recommendedName>
</protein>
<comment type="caution">
    <text evidence="6">The sequence shown here is derived from an EMBL/GenBank/DDBJ whole genome shotgun (WGS) entry which is preliminary data.</text>
</comment>
<dbReference type="Proteomes" id="UP000009888">
    <property type="component" value="Unassembled WGS sequence"/>
</dbReference>
<evidence type="ECO:0000256" key="1">
    <source>
        <dbReference type="ARBA" id="ARBA00022741"/>
    </source>
</evidence>
<dbReference type="STRING" id="202789.GCA_001457435_00510"/>
<dbReference type="AlphaFoldDB" id="K9EUH5"/>
<organism evidence="6 7">
    <name type="scientific">Actinobaculum massiliense ACS-171-V-Col2</name>
    <dbReference type="NCBI Taxonomy" id="883066"/>
    <lineage>
        <taxon>Bacteria</taxon>
        <taxon>Bacillati</taxon>
        <taxon>Actinomycetota</taxon>
        <taxon>Actinomycetes</taxon>
        <taxon>Actinomycetales</taxon>
        <taxon>Actinomycetaceae</taxon>
        <taxon>Actinobaculum</taxon>
    </lineage>
</organism>
<dbReference type="Gene3D" id="3.40.50.300">
    <property type="entry name" value="P-loop containing nucleotide triphosphate hydrolases"/>
    <property type="match status" value="1"/>
</dbReference>
<keyword evidence="7" id="KW-1185">Reference proteome</keyword>
<dbReference type="PATRIC" id="fig|883066.3.peg.1656"/>
<dbReference type="GO" id="GO:0005524">
    <property type="term" value="F:ATP binding"/>
    <property type="evidence" value="ECO:0007669"/>
    <property type="project" value="UniProtKB-KW"/>
</dbReference>
<dbReference type="GO" id="GO:0006270">
    <property type="term" value="P:DNA replication initiation"/>
    <property type="evidence" value="ECO:0007669"/>
    <property type="project" value="TreeGrafter"/>
</dbReference>
<dbReference type="Pfam" id="PF17764">
    <property type="entry name" value="PriA_3primeBD"/>
    <property type="match status" value="1"/>
</dbReference>
<dbReference type="HOGENOM" id="CLU_015485_1_0_11"/>
<dbReference type="InterPro" id="IPR027417">
    <property type="entry name" value="P-loop_NTPase"/>
</dbReference>
<evidence type="ECO:0000313" key="6">
    <source>
        <dbReference type="EMBL" id="EKU94647.1"/>
    </source>
</evidence>
<keyword evidence="2" id="KW-0067">ATP-binding</keyword>
<gene>
    <name evidence="6" type="ORF">HMPREF9233_01594</name>
</gene>
<dbReference type="PANTHER" id="PTHR30580:SF0">
    <property type="entry name" value="PRIMOSOMAL PROTEIN N"/>
    <property type="match status" value="1"/>
</dbReference>
<sequence length="720" mass="77517">MDEIAGLGEIPEIGEQGLLLDVPRRAREVAGEVANPIVHVRPIVSHPQLDHEFDYLVPKKFDSAAVVGARVVVELGSRRVPGFIVRRDSQTRSGGHLRPLCRVVSSLPVLTAEVYELAREVSRRWACTVADVLRLAVPERHARVEKEFLEAADAGDTVRPDEAAAGPWAGYDGGPELIGHLNEGKKPAAVVAGLPGRFGNLEVVSAAAQATLHAGGSVLIVFPTQRLAHAAAEYLHRELGQTVAVASSEDPQKIRYENFLLSLSGRARILVGTRAACWWPVPKLGLVIVADDVAHTLREVRAPYSQAFDVLRLRAELEDAAFISYAPYISEAGAQAVREGAGLIEGTAPAKRSVMPRVSAAEQWNSDDSLRIPAPAFTLARQGLAKGPVLFVVPRSGYIPQMACENCREVATCNECGGDLSIPHSGRGPHCTVCGSRTAHWRCRHCGYGRMRARRIGSHRTAEEIGRAFPGVGIILSGASSPDGVVAEVSDESRIVVSTPGAEPSVPGGYAAAIILDSRYLLGAGLDAETLFVRRIARVITRVRPAREGGHVMLAGHADLDLVACLAQWDHGERARRSLEERAQLALPPASRWLAVSGELANVRTYLGMLRAELRSKFAAGKGEAEERRKPAEHGRHDENPDPEENIEVESLLVGGVHSLVPGIALLGPVPGQRRGEYTVYLRTDRVRGAELTARARRTYGGYRGSGAGAPLRLEVDPLM</sequence>
<feature type="domain" description="Primosomal protein N' 3' DNA-binding" evidence="5">
    <location>
        <begin position="44"/>
        <end position="138"/>
    </location>
</feature>
<evidence type="ECO:0000256" key="2">
    <source>
        <dbReference type="ARBA" id="ARBA00022840"/>
    </source>
</evidence>
<feature type="region of interest" description="Disordered" evidence="4">
    <location>
        <begin position="620"/>
        <end position="644"/>
    </location>
</feature>
<dbReference type="InterPro" id="IPR041222">
    <property type="entry name" value="PriA_3primeBD"/>
</dbReference>
<dbReference type="eggNOG" id="COG1198">
    <property type="taxonomic scope" value="Bacteria"/>
</dbReference>
<feature type="compositionally biased region" description="Basic and acidic residues" evidence="4">
    <location>
        <begin position="623"/>
        <end position="640"/>
    </location>
</feature>
<name>K9EUH5_9ACTO</name>
<keyword evidence="3" id="KW-0238">DNA-binding</keyword>
<evidence type="ECO:0000256" key="3">
    <source>
        <dbReference type="ARBA" id="ARBA00023125"/>
    </source>
</evidence>
<dbReference type="GO" id="GO:0006302">
    <property type="term" value="P:double-strand break repair"/>
    <property type="evidence" value="ECO:0007669"/>
    <property type="project" value="TreeGrafter"/>
</dbReference>
<dbReference type="GO" id="GO:0003677">
    <property type="term" value="F:DNA binding"/>
    <property type="evidence" value="ECO:0007669"/>
    <property type="project" value="UniProtKB-KW"/>
</dbReference>
<dbReference type="GO" id="GO:0043138">
    <property type="term" value="F:3'-5' DNA helicase activity"/>
    <property type="evidence" value="ECO:0007669"/>
    <property type="project" value="TreeGrafter"/>
</dbReference>
<keyword evidence="1" id="KW-0547">Nucleotide-binding</keyword>
<dbReference type="GO" id="GO:0006310">
    <property type="term" value="P:DNA recombination"/>
    <property type="evidence" value="ECO:0007669"/>
    <property type="project" value="TreeGrafter"/>
</dbReference>
<dbReference type="InterPro" id="IPR042115">
    <property type="entry name" value="PriA_3primeBD_sf"/>
</dbReference>
<dbReference type="PANTHER" id="PTHR30580">
    <property type="entry name" value="PRIMOSOMAL PROTEIN N"/>
    <property type="match status" value="1"/>
</dbReference>
<proteinExistence type="predicted"/>
<evidence type="ECO:0000259" key="5">
    <source>
        <dbReference type="Pfam" id="PF17764"/>
    </source>
</evidence>